<proteinExistence type="predicted"/>
<dbReference type="Proteomes" id="UP000234456">
    <property type="component" value="Unassembled WGS sequence"/>
</dbReference>
<comment type="caution">
    <text evidence="1">The sequence shown here is derived from an EMBL/GenBank/DDBJ whole genome shotgun (WGS) entry which is preliminary data.</text>
</comment>
<evidence type="ECO:0000313" key="1">
    <source>
        <dbReference type="EMBL" id="PLC44506.1"/>
    </source>
</evidence>
<dbReference type="AlphaFoldDB" id="A0A2N4TXS0"/>
<accession>A0A2N4TXS0</accession>
<protein>
    <submittedName>
        <fullName evidence="1">Uncharacterized protein</fullName>
    </submittedName>
</protein>
<sequence length="166" mass="18692">MASIGDSVELSWFVGKEFELSGVHEGQVRNPRVDDFATHFTFVLDGRAYTAAEDPDDGYRSSLERVFCSSVEDVTNRFPPVRVRGTWSDDMDGASGEVIQFKDCVTGRVVITVGTHNHDDYYPCFVGSFIPDNMVINRSEEERQLALQENMAAIKAKDGQREWGTW</sequence>
<gene>
    <name evidence="1" type="ORF">C0Q88_07450</name>
</gene>
<name>A0A2N4TXS0_RALPI</name>
<organism evidence="1 2">
    <name type="scientific">Ralstonia pickettii</name>
    <name type="common">Burkholderia pickettii</name>
    <dbReference type="NCBI Taxonomy" id="329"/>
    <lineage>
        <taxon>Bacteria</taxon>
        <taxon>Pseudomonadati</taxon>
        <taxon>Pseudomonadota</taxon>
        <taxon>Betaproteobacteria</taxon>
        <taxon>Burkholderiales</taxon>
        <taxon>Burkholderiaceae</taxon>
        <taxon>Ralstonia</taxon>
    </lineage>
</organism>
<evidence type="ECO:0000313" key="2">
    <source>
        <dbReference type="Proteomes" id="UP000234456"/>
    </source>
</evidence>
<dbReference type="RefSeq" id="WP_102064917.1">
    <property type="nucleotide sequence ID" value="NZ_PKQE01000001.1"/>
</dbReference>
<dbReference type="EMBL" id="PKQE01000001">
    <property type="protein sequence ID" value="PLC44506.1"/>
    <property type="molecule type" value="Genomic_DNA"/>
</dbReference>
<reference evidence="1 2" key="1">
    <citation type="submission" date="2017-12" db="EMBL/GenBank/DDBJ databases">
        <title>Draft genome sequence of Ralstonia pickettii 52.</title>
        <authorList>
            <person name="Zheng B."/>
        </authorList>
    </citation>
    <scope>NUCLEOTIDE SEQUENCE [LARGE SCALE GENOMIC DNA]</scope>
    <source>
        <strain evidence="1 2">52</strain>
    </source>
</reference>